<name>A0ABQ7NMM1_BRACM</name>
<protein>
    <recommendedName>
        <fullName evidence="4">Calmodulin-binding domain-containing protein</fullName>
    </recommendedName>
</protein>
<feature type="compositionally biased region" description="Basic residues" evidence="1">
    <location>
        <begin position="56"/>
        <end position="72"/>
    </location>
</feature>
<feature type="compositionally biased region" description="Basic and acidic residues" evidence="1">
    <location>
        <begin position="146"/>
        <end position="165"/>
    </location>
</feature>
<sequence>MARMPSTIKPKMDKTRSLGRKPKQPSSVSTEDGSDPKPEKPLPNYLKPTISSRPVKFLKKNSNRQQPRRRSFGRPPSSLTSPSTSSPRIQKTPKRLSSPREKPATALRSSSFHGSRCVPRGGTIVKSSHVAPKKSGLSSSSTSLKSKKESHEDVTGKKAPEKEIALDTASLSSTQEDEEKTLKVESDVQVGDDIEQPKDEEENKEVHVAVVHDYEAEIVVAKEKEERLMNEDNSEEKEQENKGELFEEVKKKIDEDDTSEKVDIDMSLKEVESVQESTEEQEEVKEEKEVNKEDKEKVEEEENEKSEVVIGKKGSSSAYNDVIASKIQESRKNKVLALAGAFQTVIDYETAASK</sequence>
<dbReference type="Proteomes" id="UP000823674">
    <property type="component" value="Chromosome A02"/>
</dbReference>
<reference evidence="2 3" key="1">
    <citation type="submission" date="2021-03" db="EMBL/GenBank/DDBJ databases">
        <authorList>
            <person name="King G.J."/>
            <person name="Bancroft I."/>
            <person name="Baten A."/>
            <person name="Bloomfield J."/>
            <person name="Borpatragohain P."/>
            <person name="He Z."/>
            <person name="Irish N."/>
            <person name="Irwin J."/>
            <person name="Liu K."/>
            <person name="Mauleon R.P."/>
            <person name="Moore J."/>
            <person name="Morris R."/>
            <person name="Ostergaard L."/>
            <person name="Wang B."/>
            <person name="Wells R."/>
        </authorList>
    </citation>
    <scope>NUCLEOTIDE SEQUENCE [LARGE SCALE GENOMIC DNA]</scope>
    <source>
        <strain evidence="2">R-o-18</strain>
        <tissue evidence="2">Leaf</tissue>
    </source>
</reference>
<comment type="caution">
    <text evidence="2">The sequence shown here is derived from an EMBL/GenBank/DDBJ whole genome shotgun (WGS) entry which is preliminary data.</text>
</comment>
<dbReference type="PANTHER" id="PTHR33349">
    <property type="entry name" value="EMB|CAB62594.1"/>
    <property type="match status" value="1"/>
</dbReference>
<feature type="compositionally biased region" description="Low complexity" evidence="1">
    <location>
        <begin position="73"/>
        <end position="87"/>
    </location>
</feature>
<accession>A0ABQ7NMM1</accession>
<feature type="compositionally biased region" description="Basic and acidic residues" evidence="1">
    <location>
        <begin position="285"/>
        <end position="298"/>
    </location>
</feature>
<gene>
    <name evidence="2" type="primary">A02p055650.1_BraROA</name>
    <name evidence="2" type="ORF">IGI04_008433</name>
</gene>
<organism evidence="2 3">
    <name type="scientific">Brassica rapa subsp. trilocularis</name>
    <dbReference type="NCBI Taxonomy" id="1813537"/>
    <lineage>
        <taxon>Eukaryota</taxon>
        <taxon>Viridiplantae</taxon>
        <taxon>Streptophyta</taxon>
        <taxon>Embryophyta</taxon>
        <taxon>Tracheophyta</taxon>
        <taxon>Spermatophyta</taxon>
        <taxon>Magnoliopsida</taxon>
        <taxon>eudicotyledons</taxon>
        <taxon>Gunneridae</taxon>
        <taxon>Pentapetalae</taxon>
        <taxon>rosids</taxon>
        <taxon>malvids</taxon>
        <taxon>Brassicales</taxon>
        <taxon>Brassicaceae</taxon>
        <taxon>Brassiceae</taxon>
        <taxon>Brassica</taxon>
    </lineage>
</organism>
<evidence type="ECO:0000256" key="1">
    <source>
        <dbReference type="SAM" id="MobiDB-lite"/>
    </source>
</evidence>
<evidence type="ECO:0000313" key="2">
    <source>
        <dbReference type="EMBL" id="KAG5412114.1"/>
    </source>
</evidence>
<feature type="region of interest" description="Disordered" evidence="1">
    <location>
        <begin position="222"/>
        <end position="314"/>
    </location>
</feature>
<keyword evidence="3" id="KW-1185">Reference proteome</keyword>
<dbReference type="EMBL" id="JADBGQ010000002">
    <property type="protein sequence ID" value="KAG5412114.1"/>
    <property type="molecule type" value="Genomic_DNA"/>
</dbReference>
<proteinExistence type="predicted"/>
<evidence type="ECO:0008006" key="4">
    <source>
        <dbReference type="Google" id="ProtNLM"/>
    </source>
</evidence>
<evidence type="ECO:0000313" key="3">
    <source>
        <dbReference type="Proteomes" id="UP000823674"/>
    </source>
</evidence>
<feature type="compositionally biased region" description="Low complexity" evidence="1">
    <location>
        <begin position="133"/>
        <end position="144"/>
    </location>
</feature>
<feature type="compositionally biased region" description="Acidic residues" evidence="1">
    <location>
        <begin position="190"/>
        <end position="203"/>
    </location>
</feature>
<feature type="compositionally biased region" description="Basic and acidic residues" evidence="1">
    <location>
        <begin position="239"/>
        <end position="272"/>
    </location>
</feature>
<dbReference type="PANTHER" id="PTHR33349:SF20">
    <property type="entry name" value="CHROMO DOMAIN CEC-LIKE PROTEIN"/>
    <property type="match status" value="1"/>
</dbReference>
<feature type="region of interest" description="Disordered" evidence="1">
    <location>
        <begin position="1"/>
        <end position="204"/>
    </location>
</feature>